<dbReference type="InterPro" id="IPR025638">
    <property type="entry name" value="DUF4336"/>
</dbReference>
<accession>A0A1I7EJL7</accession>
<reference evidence="1 2" key="1">
    <citation type="submission" date="2016-10" db="EMBL/GenBank/DDBJ databases">
        <authorList>
            <person name="de Groot N.N."/>
        </authorList>
    </citation>
    <scope>NUCLEOTIDE SEQUENCE [LARGE SCALE GENOMIC DNA]</scope>
    <source>
        <strain evidence="1 2">LMG 27731</strain>
    </source>
</reference>
<dbReference type="EMBL" id="FPBH01000024">
    <property type="protein sequence ID" value="SFU24065.1"/>
    <property type="molecule type" value="Genomic_DNA"/>
</dbReference>
<gene>
    <name evidence="1" type="ORF">SAMN05192563_1024135</name>
</gene>
<dbReference type="InterPro" id="IPR036866">
    <property type="entry name" value="RibonucZ/Hydroxyglut_hydro"/>
</dbReference>
<evidence type="ECO:0008006" key="3">
    <source>
        <dbReference type="Google" id="ProtNLM"/>
    </source>
</evidence>
<dbReference type="RefSeq" id="WP_093642427.1">
    <property type="nucleotide sequence ID" value="NZ_FPBH01000024.1"/>
</dbReference>
<dbReference type="AlphaFoldDB" id="A0A1I7EJL7"/>
<dbReference type="SUPFAM" id="SSF56281">
    <property type="entry name" value="Metallo-hydrolase/oxidoreductase"/>
    <property type="match status" value="1"/>
</dbReference>
<evidence type="ECO:0000313" key="1">
    <source>
        <dbReference type="EMBL" id="SFU24065.1"/>
    </source>
</evidence>
<protein>
    <recommendedName>
        <fullName evidence="3">DUF4336 domain-containing protein</fullName>
    </recommendedName>
</protein>
<sequence length="249" mass="29304">MIDASHSTYPPLNTLKRIAENLWIVDGPIIRFGMPWPKMPFPTRMTVIRLAGSRLFIHSPTRLTVELRTEIERIGEPRWIVGPNRLHYWSIPEWRAAFPEAFVYLAPGINEQASDHIRFHGLPLDGSRNYEWDTELATLPVAGSYMTEVEFFHYSSRTLILTDLIENFEPRKLKSFAMRTLTRLGSVQDPDGQMPRDMRLTFIGRRQELRAAIEKMIRWNPERVILSHGRWYEKDGVNELRRSFRWLLD</sequence>
<proteinExistence type="predicted"/>
<dbReference type="OrthoDB" id="450111at2"/>
<evidence type="ECO:0000313" key="2">
    <source>
        <dbReference type="Proteomes" id="UP000198844"/>
    </source>
</evidence>
<organism evidence="1 2">
    <name type="scientific">Paraburkholderia aspalathi</name>
    <dbReference type="NCBI Taxonomy" id="1324617"/>
    <lineage>
        <taxon>Bacteria</taxon>
        <taxon>Pseudomonadati</taxon>
        <taxon>Pseudomonadota</taxon>
        <taxon>Betaproteobacteria</taxon>
        <taxon>Burkholderiales</taxon>
        <taxon>Burkholderiaceae</taxon>
        <taxon>Paraburkholderia</taxon>
    </lineage>
</organism>
<name>A0A1I7EJL7_9BURK</name>
<dbReference type="PANTHER" id="PTHR33835">
    <property type="entry name" value="YALI0C07656P"/>
    <property type="match status" value="1"/>
</dbReference>
<dbReference type="PANTHER" id="PTHR33835:SF1">
    <property type="entry name" value="METALLO-BETA-LACTAMASE DOMAIN-CONTAINING PROTEIN"/>
    <property type="match status" value="1"/>
</dbReference>
<dbReference type="Proteomes" id="UP000198844">
    <property type="component" value="Unassembled WGS sequence"/>
</dbReference>
<dbReference type="Pfam" id="PF14234">
    <property type="entry name" value="DUF4336"/>
    <property type="match status" value="1"/>
</dbReference>